<keyword evidence="2" id="KW-1185">Reference proteome</keyword>
<dbReference type="Gene3D" id="3.40.50.1000">
    <property type="entry name" value="HAD superfamily/HAD-like"/>
    <property type="match status" value="1"/>
</dbReference>
<dbReference type="PRINTS" id="PR00413">
    <property type="entry name" value="HADHALOGNASE"/>
</dbReference>
<dbReference type="SUPFAM" id="SSF56784">
    <property type="entry name" value="HAD-like"/>
    <property type="match status" value="1"/>
</dbReference>
<sequence>MTRTTEIIRLQPFEAAIFDMDGTLLDTESVFRTIVFDVCTELGFEMTDDVHRNMVGSSHERTQQLLVESYGVAFPYTLFDERCRITMRERSHGGVPVKAGALEFVTELRARGIPTAVATSSRNPHAQHHLSAAGLLDLFDTVVTRDDVVNPKPHPEPYLTAARRLGVEPTRCLALEDSFAGVRAAHAAGMQTIMVPDLVVPSAEIEELGIFVMESLVHVHLAAFDPA</sequence>
<dbReference type="EMBL" id="CP068046">
    <property type="protein sequence ID" value="QQR41236.1"/>
    <property type="molecule type" value="Genomic_DNA"/>
</dbReference>
<dbReference type="CDD" id="cd07505">
    <property type="entry name" value="HAD_BPGM-like"/>
    <property type="match status" value="1"/>
</dbReference>
<dbReference type="NCBIfam" id="TIGR01509">
    <property type="entry name" value="HAD-SF-IA-v3"/>
    <property type="match status" value="1"/>
</dbReference>
<dbReference type="Gene3D" id="1.10.150.240">
    <property type="entry name" value="Putative phosphatase, domain 2"/>
    <property type="match status" value="1"/>
</dbReference>
<organism evidence="1 2">
    <name type="scientific">Devosia rhizoryzae</name>
    <dbReference type="NCBI Taxonomy" id="2774137"/>
    <lineage>
        <taxon>Bacteria</taxon>
        <taxon>Pseudomonadati</taxon>
        <taxon>Pseudomonadota</taxon>
        <taxon>Alphaproteobacteria</taxon>
        <taxon>Hyphomicrobiales</taxon>
        <taxon>Devosiaceae</taxon>
        <taxon>Devosia</taxon>
    </lineage>
</organism>
<accession>A0ABX7CAJ1</accession>
<dbReference type="Pfam" id="PF13419">
    <property type="entry name" value="HAD_2"/>
    <property type="match status" value="1"/>
</dbReference>
<name>A0ABX7CAJ1_9HYPH</name>
<dbReference type="InterPro" id="IPR041492">
    <property type="entry name" value="HAD_2"/>
</dbReference>
<evidence type="ECO:0000313" key="2">
    <source>
        <dbReference type="Proteomes" id="UP000595857"/>
    </source>
</evidence>
<protein>
    <submittedName>
        <fullName evidence="1">HAD family phosphatase</fullName>
    </submittedName>
</protein>
<dbReference type="Proteomes" id="UP000595857">
    <property type="component" value="Chromosome"/>
</dbReference>
<dbReference type="SFLD" id="SFLDG01135">
    <property type="entry name" value="C1.5.6:_HAD__Beta-PGM__Phospha"/>
    <property type="match status" value="1"/>
</dbReference>
<dbReference type="SFLD" id="SFLDS00003">
    <property type="entry name" value="Haloacid_Dehalogenase"/>
    <property type="match status" value="1"/>
</dbReference>
<dbReference type="InterPro" id="IPR036412">
    <property type="entry name" value="HAD-like_sf"/>
</dbReference>
<proteinExistence type="predicted"/>
<dbReference type="SFLD" id="SFLDG01129">
    <property type="entry name" value="C1.5:_HAD__Beta-PGM__Phosphata"/>
    <property type="match status" value="1"/>
</dbReference>
<dbReference type="InterPro" id="IPR006439">
    <property type="entry name" value="HAD-SF_hydro_IA"/>
</dbReference>
<dbReference type="InterPro" id="IPR023198">
    <property type="entry name" value="PGP-like_dom2"/>
</dbReference>
<dbReference type="PANTHER" id="PTHR18901">
    <property type="entry name" value="2-DEOXYGLUCOSE-6-PHOSPHATE PHOSPHATASE 2"/>
    <property type="match status" value="1"/>
</dbReference>
<dbReference type="InterPro" id="IPR023214">
    <property type="entry name" value="HAD_sf"/>
</dbReference>
<reference evidence="1 2" key="1">
    <citation type="submission" date="2021-01" db="EMBL/GenBank/DDBJ databases">
        <title>Genome seq and assembly of Devosia sp. LEGU1.</title>
        <authorList>
            <person name="Chhetri G."/>
        </authorList>
    </citation>
    <scope>NUCLEOTIDE SEQUENCE [LARGE SCALE GENOMIC DNA]</scope>
    <source>
        <strain evidence="1 2">LEGU1</strain>
    </source>
</reference>
<evidence type="ECO:0000313" key="1">
    <source>
        <dbReference type="EMBL" id="QQR41236.1"/>
    </source>
</evidence>
<dbReference type="PANTHER" id="PTHR18901:SF38">
    <property type="entry name" value="PSEUDOURIDINE-5'-PHOSPHATASE"/>
    <property type="match status" value="1"/>
</dbReference>
<gene>
    <name evidence="1" type="ORF">JI748_13465</name>
</gene>